<dbReference type="InterPro" id="IPR023346">
    <property type="entry name" value="Lysozyme-like_dom_sf"/>
</dbReference>
<keyword evidence="6" id="KW-1185">Reference proteome</keyword>
<gene>
    <name evidence="5" type="ORF">Rhopal_001553-T1</name>
</gene>
<comment type="caution">
    <text evidence="5">The sequence shown here is derived from an EMBL/GenBank/DDBJ whole genome shotgun (WGS) entry which is preliminary data.</text>
</comment>
<evidence type="ECO:0000256" key="1">
    <source>
        <dbReference type="SAM" id="Coils"/>
    </source>
</evidence>
<dbReference type="EMBL" id="BQKY01000003">
    <property type="protein sequence ID" value="GJN88587.1"/>
    <property type="molecule type" value="Genomic_DNA"/>
</dbReference>
<protein>
    <recommendedName>
        <fullName evidence="4">Transglycosylase SLT domain-containing protein</fullName>
    </recommendedName>
</protein>
<proteinExistence type="predicted"/>
<evidence type="ECO:0000313" key="5">
    <source>
        <dbReference type="EMBL" id="GJN88587.1"/>
    </source>
</evidence>
<keyword evidence="1" id="KW-0175">Coiled coil</keyword>
<sequence length="553" mass="57049">MHFATLLTVAASASTLAAARLDRRHGGSHSHREAARSVLSKRTPTPEPFRLFTAPEGSAPAPSFDDLDGVVALRKRDSGDLSEVIARIGDVVNEVAVAYKLALPTTDDATAQPVADLSQAAASAHQKAAEEAAAEKQRQEQAAAAKAAKEAKQKKLCVAKAAVVAECPELTFVVQHLSAAQKQAAEEAAAAQAAAEKKAKEEAAAKKKAAAIAARKKAEAEAKAAAEAAAAKAAAEQKAQEEAAAKAAAEKKAQEEAAARAQAKAEAEAKAQAEAQAKAQAKAQAEAEAAAAKKAAQEKAAADKAAAEKAAADKAAAEKAAAKKAAAEAKKEADTSSNTKLAVFNPGKTKSLIGFSADNCGPSGADDSQPNGALSWLNCGIDKSKPSSGWTPPAGVTLDRITTVSLEHALATNHVWDPCKSLVPVFEKVGADTGLPAILLASFALQESTCNPNTMGGGGEVGLMQITPDKCGGRSAAACRDPEFNVRTAAEYFKRELDNQGGAFLRALGAYNGWQPGLSCQQNLDYLFQMTNGWLVGKTGYELKSYNNLAVCD</sequence>
<dbReference type="CDD" id="cd00254">
    <property type="entry name" value="LT-like"/>
    <property type="match status" value="1"/>
</dbReference>
<dbReference type="InterPro" id="IPR008258">
    <property type="entry name" value="Transglycosylase_SLT_dom_1"/>
</dbReference>
<accession>A0AAV5GGW4</accession>
<dbReference type="SUPFAM" id="SSF53955">
    <property type="entry name" value="Lysozyme-like"/>
    <property type="match status" value="1"/>
</dbReference>
<feature type="signal peptide" evidence="3">
    <location>
        <begin position="1"/>
        <end position="19"/>
    </location>
</feature>
<feature type="chain" id="PRO_5043764193" description="Transglycosylase SLT domain-containing protein" evidence="3">
    <location>
        <begin position="20"/>
        <end position="553"/>
    </location>
</feature>
<evidence type="ECO:0000313" key="6">
    <source>
        <dbReference type="Proteomes" id="UP001342314"/>
    </source>
</evidence>
<dbReference type="AlphaFoldDB" id="A0AAV5GGW4"/>
<dbReference type="Proteomes" id="UP001342314">
    <property type="component" value="Unassembled WGS sequence"/>
</dbReference>
<feature type="coiled-coil region" evidence="1">
    <location>
        <begin position="122"/>
        <end position="154"/>
    </location>
</feature>
<evidence type="ECO:0000256" key="2">
    <source>
        <dbReference type="SAM" id="MobiDB-lite"/>
    </source>
</evidence>
<reference evidence="5 6" key="1">
    <citation type="submission" date="2021-12" db="EMBL/GenBank/DDBJ databases">
        <title>High titer production of polyol ester of fatty acids by Rhodotorula paludigena BS15 towards product separation-free biomass refinery.</title>
        <authorList>
            <person name="Mano J."/>
            <person name="Ono H."/>
            <person name="Tanaka T."/>
            <person name="Naito K."/>
            <person name="Sushida H."/>
            <person name="Ike M."/>
            <person name="Tokuyasu K."/>
            <person name="Kitaoka M."/>
        </authorList>
    </citation>
    <scope>NUCLEOTIDE SEQUENCE [LARGE SCALE GENOMIC DNA]</scope>
    <source>
        <strain evidence="5 6">BS15</strain>
    </source>
</reference>
<dbReference type="Gene3D" id="1.10.530.10">
    <property type="match status" value="1"/>
</dbReference>
<feature type="compositionally biased region" description="Basic and acidic residues" evidence="2">
    <location>
        <begin position="22"/>
        <end position="35"/>
    </location>
</feature>
<feature type="region of interest" description="Disordered" evidence="2">
    <location>
        <begin position="22"/>
        <end position="60"/>
    </location>
</feature>
<evidence type="ECO:0000256" key="3">
    <source>
        <dbReference type="SAM" id="SignalP"/>
    </source>
</evidence>
<organism evidence="5 6">
    <name type="scientific">Rhodotorula paludigena</name>
    <dbReference type="NCBI Taxonomy" id="86838"/>
    <lineage>
        <taxon>Eukaryota</taxon>
        <taxon>Fungi</taxon>
        <taxon>Dikarya</taxon>
        <taxon>Basidiomycota</taxon>
        <taxon>Pucciniomycotina</taxon>
        <taxon>Microbotryomycetes</taxon>
        <taxon>Sporidiobolales</taxon>
        <taxon>Sporidiobolaceae</taxon>
        <taxon>Rhodotorula</taxon>
    </lineage>
</organism>
<keyword evidence="3" id="KW-0732">Signal</keyword>
<feature type="domain" description="Transglycosylase SLT" evidence="4">
    <location>
        <begin position="427"/>
        <end position="513"/>
    </location>
</feature>
<dbReference type="Pfam" id="PF01464">
    <property type="entry name" value="SLT"/>
    <property type="match status" value="1"/>
</dbReference>
<evidence type="ECO:0000259" key="4">
    <source>
        <dbReference type="Pfam" id="PF01464"/>
    </source>
</evidence>
<feature type="region of interest" description="Disordered" evidence="2">
    <location>
        <begin position="242"/>
        <end position="261"/>
    </location>
</feature>
<name>A0AAV5GGW4_9BASI</name>